<keyword evidence="1" id="KW-1133">Transmembrane helix</keyword>
<evidence type="ECO:0000256" key="1">
    <source>
        <dbReference type="SAM" id="Phobius"/>
    </source>
</evidence>
<name>A0A6M3LEI6_9ZZZZ</name>
<protein>
    <submittedName>
        <fullName evidence="2">Uncharacterized protein</fullName>
    </submittedName>
</protein>
<reference evidence="2" key="1">
    <citation type="submission" date="2020-03" db="EMBL/GenBank/DDBJ databases">
        <title>The deep terrestrial virosphere.</title>
        <authorList>
            <person name="Holmfeldt K."/>
            <person name="Nilsson E."/>
            <person name="Simone D."/>
            <person name="Lopez-Fernandez M."/>
            <person name="Wu X."/>
            <person name="de Brujin I."/>
            <person name="Lundin D."/>
            <person name="Andersson A."/>
            <person name="Bertilsson S."/>
            <person name="Dopson M."/>
        </authorList>
    </citation>
    <scope>NUCLEOTIDE SEQUENCE</scope>
    <source>
        <strain evidence="2">MM415B04202</strain>
    </source>
</reference>
<keyword evidence="1" id="KW-0812">Transmembrane</keyword>
<organism evidence="2">
    <name type="scientific">viral metagenome</name>
    <dbReference type="NCBI Taxonomy" id="1070528"/>
    <lineage>
        <taxon>unclassified sequences</taxon>
        <taxon>metagenomes</taxon>
        <taxon>organismal metagenomes</taxon>
    </lineage>
</organism>
<evidence type="ECO:0000313" key="2">
    <source>
        <dbReference type="EMBL" id="QJA93516.1"/>
    </source>
</evidence>
<proteinExistence type="predicted"/>
<sequence>MIIFMCGVVWLWSSAVWLRHAEKSGRLFYLIWSLVYTILGGLLIGTGAGIKW</sequence>
<accession>A0A6M3LEI6</accession>
<keyword evidence="1" id="KW-0472">Membrane</keyword>
<gene>
    <name evidence="2" type="ORF">MM415B04202_0005</name>
</gene>
<dbReference type="AlphaFoldDB" id="A0A6M3LEI6"/>
<dbReference type="EMBL" id="MT143155">
    <property type="protein sequence ID" value="QJA93516.1"/>
    <property type="molecule type" value="Genomic_DNA"/>
</dbReference>
<feature type="transmembrane region" description="Helical" evidence="1">
    <location>
        <begin position="31"/>
        <end position="50"/>
    </location>
</feature>